<feature type="transmembrane region" description="Helical" evidence="5">
    <location>
        <begin position="54"/>
        <end position="76"/>
    </location>
</feature>
<dbReference type="RefSeq" id="WP_341272974.1">
    <property type="nucleotide sequence ID" value="NZ_SGWZ01000008.1"/>
</dbReference>
<evidence type="ECO:0000256" key="4">
    <source>
        <dbReference type="ARBA" id="ARBA00023136"/>
    </source>
</evidence>
<dbReference type="Proteomes" id="UP000292039">
    <property type="component" value="Unassembled WGS sequence"/>
</dbReference>
<accession>A0A4Q7MAK6</accession>
<keyword evidence="1" id="KW-1003">Cell membrane</keyword>
<evidence type="ECO:0000256" key="5">
    <source>
        <dbReference type="SAM" id="Phobius"/>
    </source>
</evidence>
<sequence>MLITFPNDLEAKPMLSEFSLGGIYLPPFFVYACITLPIYLGVRFVLARSGVLRWVWHPGLFEFALSLCLVSVLIIYV</sequence>
<keyword evidence="4 5" id="KW-0472">Membrane</keyword>
<evidence type="ECO:0000313" key="7">
    <source>
        <dbReference type="Proteomes" id="UP000292039"/>
    </source>
</evidence>
<evidence type="ECO:0000256" key="1">
    <source>
        <dbReference type="ARBA" id="ARBA00022475"/>
    </source>
</evidence>
<protein>
    <submittedName>
        <fullName evidence="6">Uncharacterized protein DUF1656</fullName>
    </submittedName>
</protein>
<proteinExistence type="predicted"/>
<organism evidence="6 7">
    <name type="scientific">Kerstersia gyiorum</name>
    <dbReference type="NCBI Taxonomy" id="206506"/>
    <lineage>
        <taxon>Bacteria</taxon>
        <taxon>Pseudomonadati</taxon>
        <taxon>Pseudomonadota</taxon>
        <taxon>Betaproteobacteria</taxon>
        <taxon>Burkholderiales</taxon>
        <taxon>Alcaligenaceae</taxon>
        <taxon>Kerstersia</taxon>
    </lineage>
</organism>
<reference evidence="6 7" key="1">
    <citation type="submission" date="2019-02" db="EMBL/GenBank/DDBJ databases">
        <title>Genomic Encyclopedia of Type Strains, Phase IV (KMG-IV): sequencing the most valuable type-strain genomes for metagenomic binning, comparative biology and taxonomic classification.</title>
        <authorList>
            <person name="Goeker M."/>
        </authorList>
    </citation>
    <scope>NUCLEOTIDE SEQUENCE [LARGE SCALE GENOMIC DNA]</scope>
    <source>
        <strain evidence="6 7">DSM 16618</strain>
    </source>
</reference>
<evidence type="ECO:0000313" key="6">
    <source>
        <dbReference type="EMBL" id="RZS63838.1"/>
    </source>
</evidence>
<keyword evidence="2 5" id="KW-0812">Transmembrane</keyword>
<dbReference type="EMBL" id="SGWZ01000008">
    <property type="protein sequence ID" value="RZS63838.1"/>
    <property type="molecule type" value="Genomic_DNA"/>
</dbReference>
<feature type="transmembrane region" description="Helical" evidence="5">
    <location>
        <begin position="23"/>
        <end position="42"/>
    </location>
</feature>
<dbReference type="AlphaFoldDB" id="A0A4Q7MAK6"/>
<dbReference type="Pfam" id="PF07869">
    <property type="entry name" value="DUF1656"/>
    <property type="match status" value="1"/>
</dbReference>
<evidence type="ECO:0000256" key="3">
    <source>
        <dbReference type="ARBA" id="ARBA00022989"/>
    </source>
</evidence>
<keyword evidence="3 5" id="KW-1133">Transmembrane helix</keyword>
<comment type="caution">
    <text evidence="6">The sequence shown here is derived from an EMBL/GenBank/DDBJ whole genome shotgun (WGS) entry which is preliminary data.</text>
</comment>
<dbReference type="InterPro" id="IPR012451">
    <property type="entry name" value="DUF1656"/>
</dbReference>
<name>A0A4Q7MAK6_9BURK</name>
<gene>
    <name evidence="6" type="ORF">EV679_3482</name>
</gene>
<evidence type="ECO:0000256" key="2">
    <source>
        <dbReference type="ARBA" id="ARBA00022692"/>
    </source>
</evidence>